<name>A0A2W4S374_9GAMM</name>
<feature type="region of interest" description="Disordered" evidence="1">
    <location>
        <begin position="173"/>
        <end position="213"/>
    </location>
</feature>
<evidence type="ECO:0000313" key="2">
    <source>
        <dbReference type="EMBL" id="PZN70370.1"/>
    </source>
</evidence>
<proteinExistence type="predicted"/>
<organism evidence="2 3">
    <name type="scientific">Candidatus Methylumidiphilus alinenensis</name>
    <dbReference type="NCBI Taxonomy" id="2202197"/>
    <lineage>
        <taxon>Bacteria</taxon>
        <taxon>Pseudomonadati</taxon>
        <taxon>Pseudomonadota</taxon>
        <taxon>Gammaproteobacteria</taxon>
        <taxon>Methylococcales</taxon>
        <taxon>Candidatus Methylumidiphilus</taxon>
    </lineage>
</organism>
<comment type="caution">
    <text evidence="2">The sequence shown here is derived from an EMBL/GenBank/DDBJ whole genome shotgun (WGS) entry which is preliminary data.</text>
</comment>
<dbReference type="Proteomes" id="UP000249396">
    <property type="component" value="Unassembled WGS sequence"/>
</dbReference>
<reference evidence="2 3" key="1">
    <citation type="journal article" date="2018" name="Aquat. Microb. Ecol.">
        <title>Gammaproteobacterial methanotrophs dominate.</title>
        <authorList>
            <person name="Rissanen A.J."/>
            <person name="Saarenheimo J."/>
            <person name="Tiirola M."/>
            <person name="Peura S."/>
            <person name="Aalto S.L."/>
            <person name="Karvinen A."/>
            <person name="Nykanen H."/>
        </authorList>
    </citation>
    <scope>NUCLEOTIDE SEQUENCE [LARGE SCALE GENOMIC DNA]</scope>
    <source>
        <strain evidence="2">AMbin10</strain>
    </source>
</reference>
<dbReference type="EMBL" id="QJPH01000556">
    <property type="protein sequence ID" value="PZN70370.1"/>
    <property type="molecule type" value="Genomic_DNA"/>
</dbReference>
<protein>
    <submittedName>
        <fullName evidence="2">Uncharacterized protein</fullName>
    </submittedName>
</protein>
<accession>A0A2W4S374</accession>
<dbReference type="AlphaFoldDB" id="A0A2W4S374"/>
<feature type="compositionally biased region" description="Basic and acidic residues" evidence="1">
    <location>
        <begin position="185"/>
        <end position="213"/>
    </location>
</feature>
<gene>
    <name evidence="2" type="ORF">DM484_28500</name>
</gene>
<evidence type="ECO:0000313" key="3">
    <source>
        <dbReference type="Proteomes" id="UP000249396"/>
    </source>
</evidence>
<evidence type="ECO:0000256" key="1">
    <source>
        <dbReference type="SAM" id="MobiDB-lite"/>
    </source>
</evidence>
<sequence>MASITWPLRFTGRSIGFVLLLLLLLAGCAHVKPGAPQGQPSEGQPDDPYARSDLDELLGFGSGFDGQTPSARAEVCRALLKRRQEPSPPATQTGILLHLMTARLFSNACGDIPKILDGVDAIPASDITDGRVRQWVVVQTQALKRLDSLSKRLGTLDRKQKWLHSLLATKTVKSPGKPRVAKPSKHGESRALRDKLDAIRSMEERMDETGEGD</sequence>